<evidence type="ECO:0000259" key="1">
    <source>
        <dbReference type="Pfam" id="PF02002"/>
    </source>
</evidence>
<reference evidence="2 3" key="1">
    <citation type="journal article" date="2019" name="Int. J. Syst. Evol. Microbiol.">
        <title>The Global Catalogue of Microorganisms (GCM) 10K type strain sequencing project: providing services to taxonomists for standard genome sequencing and annotation.</title>
        <authorList>
            <consortium name="The Broad Institute Genomics Platform"/>
            <consortium name="The Broad Institute Genome Sequencing Center for Infectious Disease"/>
            <person name="Wu L."/>
            <person name="Ma J."/>
        </authorList>
    </citation>
    <scope>NUCLEOTIDE SEQUENCE [LARGE SCALE GENOMIC DNA]</scope>
    <source>
        <strain evidence="2 3">CGMCC 1.12230</strain>
    </source>
</reference>
<feature type="domain" description="TFIIEalpha/SarR/Rpc3 HTH" evidence="1">
    <location>
        <begin position="39"/>
        <end position="87"/>
    </location>
</feature>
<sequence>MIVTVVHSRCIDAENVCDDTSNDGIMTRVPDRIYDLPPSGKLVLKVLDINGELTQSQIATETRLNKRTVRSALDALRDADILRERMYFRDAGQSLYSISDSALAEESTAMDH</sequence>
<keyword evidence="3" id="KW-1185">Reference proteome</keyword>
<proteinExistence type="predicted"/>
<protein>
    <submittedName>
        <fullName evidence="2">MarR family transcriptional regulator</fullName>
    </submittedName>
</protein>
<comment type="caution">
    <text evidence="2">The sequence shown here is derived from an EMBL/GenBank/DDBJ whole genome shotgun (WGS) entry which is preliminary data.</text>
</comment>
<dbReference type="InterPro" id="IPR036388">
    <property type="entry name" value="WH-like_DNA-bd_sf"/>
</dbReference>
<dbReference type="EMBL" id="JBHUDI010000008">
    <property type="protein sequence ID" value="MFD1564478.1"/>
    <property type="molecule type" value="Genomic_DNA"/>
</dbReference>
<organism evidence="2 3">
    <name type="scientific">Haloarchaeobius amylolyticus</name>
    <dbReference type="NCBI Taxonomy" id="1198296"/>
    <lineage>
        <taxon>Archaea</taxon>
        <taxon>Methanobacteriati</taxon>
        <taxon>Methanobacteriota</taxon>
        <taxon>Stenosarchaea group</taxon>
        <taxon>Halobacteria</taxon>
        <taxon>Halobacteriales</taxon>
        <taxon>Halorubellaceae</taxon>
        <taxon>Haloarchaeobius</taxon>
    </lineage>
</organism>
<dbReference type="InterPro" id="IPR036390">
    <property type="entry name" value="WH_DNA-bd_sf"/>
</dbReference>
<dbReference type="SUPFAM" id="SSF46785">
    <property type="entry name" value="Winged helix' DNA-binding domain"/>
    <property type="match status" value="1"/>
</dbReference>
<dbReference type="RefSeq" id="WP_390288049.1">
    <property type="nucleotide sequence ID" value="NZ_JBHUDI010000008.1"/>
</dbReference>
<evidence type="ECO:0000313" key="2">
    <source>
        <dbReference type="EMBL" id="MFD1564478.1"/>
    </source>
</evidence>
<dbReference type="Gene3D" id="1.10.10.10">
    <property type="entry name" value="Winged helix-like DNA-binding domain superfamily/Winged helix DNA-binding domain"/>
    <property type="match status" value="1"/>
</dbReference>
<dbReference type="AlphaFoldDB" id="A0ABD6BK27"/>
<name>A0ABD6BK27_9EURY</name>
<dbReference type="InterPro" id="IPR024550">
    <property type="entry name" value="TFIIEa/SarR/Rpc3_HTH_dom"/>
</dbReference>
<evidence type="ECO:0000313" key="3">
    <source>
        <dbReference type="Proteomes" id="UP001597076"/>
    </source>
</evidence>
<accession>A0ABD6BK27</accession>
<dbReference type="Pfam" id="PF02002">
    <property type="entry name" value="TFIIE_alpha"/>
    <property type="match status" value="1"/>
</dbReference>
<gene>
    <name evidence="2" type="ORF">ACFR99_13080</name>
</gene>
<dbReference type="Proteomes" id="UP001597076">
    <property type="component" value="Unassembled WGS sequence"/>
</dbReference>